<dbReference type="RefSeq" id="XP_005648820.1">
    <property type="nucleotide sequence ID" value="XM_005648763.1"/>
</dbReference>
<proteinExistence type="predicted"/>
<feature type="region of interest" description="Disordered" evidence="1">
    <location>
        <begin position="731"/>
        <end position="805"/>
    </location>
</feature>
<evidence type="ECO:0000259" key="3">
    <source>
        <dbReference type="Pfam" id="PF06398"/>
    </source>
</evidence>
<feature type="region of interest" description="Disordered" evidence="1">
    <location>
        <begin position="360"/>
        <end position="467"/>
    </location>
</feature>
<accession>I0Z0V7</accession>
<feature type="compositionally biased region" description="Low complexity" evidence="1">
    <location>
        <begin position="1164"/>
        <end position="1177"/>
    </location>
</feature>
<feature type="region of interest" description="Disordered" evidence="1">
    <location>
        <begin position="899"/>
        <end position="1183"/>
    </location>
</feature>
<feature type="compositionally biased region" description="Polar residues" evidence="1">
    <location>
        <begin position="384"/>
        <end position="395"/>
    </location>
</feature>
<feature type="compositionally biased region" description="Basic and acidic residues" evidence="1">
    <location>
        <begin position="1148"/>
        <end position="1160"/>
    </location>
</feature>
<name>I0Z0V7_COCSC</name>
<dbReference type="Pfam" id="PF06398">
    <property type="entry name" value="Pex24p"/>
    <property type="match status" value="1"/>
</dbReference>
<dbReference type="GO" id="GO:0098588">
    <property type="term" value="C:bounding membrane of organelle"/>
    <property type="evidence" value="ECO:0007669"/>
    <property type="project" value="UniProtKB-ARBA"/>
</dbReference>
<feature type="compositionally biased region" description="Low complexity" evidence="1">
    <location>
        <begin position="970"/>
        <end position="990"/>
    </location>
</feature>
<feature type="transmembrane region" description="Helical" evidence="2">
    <location>
        <begin position="227"/>
        <end position="248"/>
    </location>
</feature>
<evidence type="ECO:0000313" key="4">
    <source>
        <dbReference type="EMBL" id="EIE24276.1"/>
    </source>
</evidence>
<feature type="region of interest" description="Disordered" evidence="1">
    <location>
        <begin position="1201"/>
        <end position="1305"/>
    </location>
</feature>
<dbReference type="STRING" id="574566.I0Z0V7"/>
<evidence type="ECO:0000256" key="2">
    <source>
        <dbReference type="SAM" id="Phobius"/>
    </source>
</evidence>
<protein>
    <recommendedName>
        <fullName evidence="3">TECPR1-like DysF domain-containing protein</fullName>
    </recommendedName>
</protein>
<dbReference type="GeneID" id="17042274"/>
<dbReference type="PROSITE" id="PS51257">
    <property type="entry name" value="PROKAR_LIPOPROTEIN"/>
    <property type="match status" value="1"/>
</dbReference>
<gene>
    <name evidence="4" type="ORF">COCSUDRAFT_41532</name>
</gene>
<feature type="compositionally biased region" description="Low complexity" evidence="1">
    <location>
        <begin position="740"/>
        <end position="750"/>
    </location>
</feature>
<evidence type="ECO:0000313" key="5">
    <source>
        <dbReference type="Proteomes" id="UP000007264"/>
    </source>
</evidence>
<feature type="compositionally biased region" description="Low complexity" evidence="1">
    <location>
        <begin position="1282"/>
        <end position="1297"/>
    </location>
</feature>
<keyword evidence="2" id="KW-0812">Transmembrane</keyword>
<keyword evidence="2" id="KW-1133">Transmembrane helix</keyword>
<feature type="compositionally biased region" description="Polar residues" evidence="1">
    <location>
        <begin position="1073"/>
        <end position="1085"/>
    </location>
</feature>
<feature type="compositionally biased region" description="Low complexity" evidence="1">
    <location>
        <begin position="1122"/>
        <end position="1145"/>
    </location>
</feature>
<feature type="transmembrane region" description="Helical" evidence="2">
    <location>
        <begin position="196"/>
        <end position="215"/>
    </location>
</feature>
<dbReference type="InterPro" id="IPR010482">
    <property type="entry name" value="TECPR1-like_DysF"/>
</dbReference>
<dbReference type="EMBL" id="AGSI01000006">
    <property type="protein sequence ID" value="EIE24276.1"/>
    <property type="molecule type" value="Genomic_DNA"/>
</dbReference>
<dbReference type="OrthoDB" id="67700at2759"/>
<sequence length="1351" mass="142211">MGMKVRDKHSYSHHSAFLACPEGIHQGVMCNFLMLQFRTEEVQRCLEAQSGLSYKVEVCVATTATYGDKFRGVCKHRLKADGKQWSTWKAEFALVYVAPVNGLLKKAIEKGSAGGLAKNFATLVEVLGEFGEVTKPQQEQGATAAVPSEAAQPQAQQRVLGILDEGFVRLFEPVAAVILRTGTQQGVAGQEVSRTATAIAVLVLLIVLQCLLAVVRMALGSFRINPGWLGIPGSVSGIVFSIAVFVLAQRAAPLVAARVPSLFGRLPGLQKLRRNSSSLPSGADADAPVKGTRFEGFDAALENANADIMSGEQELRAASLANLALQRTAPAREQLRTGVKGFQKLMADTWTAGRRRMANGALTPERAVSPARQQGPDKRLGPSRGSSPLPTSPKSGSEDAITLSDDALQRRSPSARRRHGNRRSEKALMKSFNAASRSSGDEADAQRSVEMSAMGARPASLTSQTSSLSEYEGAGPVEAEVFENERFLPFRGWGHQWPGHLLPTDRVGHWSLRGDVPSGAESMDFHNVAPALREGWEWLEEDWHIDMTGHEEGCVDDEGWYYAVDFNWLKHPPAPGAGRFKRVRDYVRRRRWVRTRVRCEALTASDGALQRLASLSQPPPLLPLTELLGDLAIRPEGQPLPLEAPASPELGIASQALEQQPFELRPSGTPTTSAELQTPRLVMRTGGKGSPSSQAEERLVLLRLSIVPSGDATREAGGVAVKLVLRQEPAAPMQPPSLPQPAMQQPLPAAGDPTGSQLRMPSRSLVQAEAPGSSAGLADNPSHAVRDGHADKFVAGGTNGYPRRNDEATTAAENRAAGNGSEHIADPFAAAAHALGAQGSAAIGLSSAAALRSEEEAAAADGAAGLLDSDLEQVELQIAASMQPSSEGSGAAEKLLANGSHRSSRIPESGLGDAPSLSPAEEGAVSDQGDGGDSRPAMALSNAGLEQDADAKPDADGGQPTPDDREDGLDLGLESAEATTQLQQRSTSSSEPVALEAVSKESPAISAREEEASGALPAESAAFQEHAAAKEHADWEHVRHASDGDTDDSGVVVHHEHAAQADDDPLLPAERGTITSQGTGRSSRQVLEEGSPGAEAQSPKGPSVAEQQAHMQSEDAAQACGEAQQAPSQPSTSAAASEASSSAATNVRAEDRHATPERRQLFLGPAGDSSPGPSPGAVDWSQIGKKSGRFAAMAGDSLRKGFAQAASHASGAARHSGKGEPRALSPPAEKLQDQHSRRSITPPSREQQAGGPTFLQSLKSRGEQSLHAARSVLSPEATGYKADSAASGDGSPAAAEGPKAEHAALGSMRGMFSDLKRTMERVGRPCSTIDEYGKLWEAGGCFAVASEQQRS</sequence>
<feature type="compositionally biased region" description="Low complexity" evidence="1">
    <location>
        <begin position="1203"/>
        <end position="1214"/>
    </location>
</feature>
<keyword evidence="5" id="KW-1185">Reference proteome</keyword>
<dbReference type="Proteomes" id="UP000007264">
    <property type="component" value="Unassembled WGS sequence"/>
</dbReference>
<organism evidence="4 5">
    <name type="scientific">Coccomyxa subellipsoidea (strain C-169)</name>
    <name type="common">Green microalga</name>
    <dbReference type="NCBI Taxonomy" id="574566"/>
    <lineage>
        <taxon>Eukaryota</taxon>
        <taxon>Viridiplantae</taxon>
        <taxon>Chlorophyta</taxon>
        <taxon>core chlorophytes</taxon>
        <taxon>Trebouxiophyceae</taxon>
        <taxon>Trebouxiophyceae incertae sedis</taxon>
        <taxon>Coccomyxaceae</taxon>
        <taxon>Coccomyxa</taxon>
        <taxon>Coccomyxa subellipsoidea</taxon>
    </lineage>
</organism>
<evidence type="ECO:0000256" key="1">
    <source>
        <dbReference type="SAM" id="MobiDB-lite"/>
    </source>
</evidence>
<feature type="compositionally biased region" description="Basic and acidic residues" evidence="1">
    <location>
        <begin position="1027"/>
        <end position="1043"/>
    </location>
</feature>
<dbReference type="KEGG" id="csl:COCSUDRAFT_41532"/>
<feature type="domain" description="TECPR1-like DysF" evidence="3">
    <location>
        <begin position="475"/>
        <end position="594"/>
    </location>
</feature>
<reference evidence="4 5" key="1">
    <citation type="journal article" date="2012" name="Genome Biol.">
        <title>The genome of the polar eukaryotic microalga coccomyxa subellipsoidea reveals traits of cold adaptation.</title>
        <authorList>
            <person name="Blanc G."/>
            <person name="Agarkova I."/>
            <person name="Grimwood J."/>
            <person name="Kuo A."/>
            <person name="Brueggeman A."/>
            <person name="Dunigan D."/>
            <person name="Gurnon J."/>
            <person name="Ladunga I."/>
            <person name="Lindquist E."/>
            <person name="Lucas S."/>
            <person name="Pangilinan J."/>
            <person name="Proschold T."/>
            <person name="Salamov A."/>
            <person name="Schmutz J."/>
            <person name="Weeks D."/>
            <person name="Yamada T."/>
            <person name="Claverie J.M."/>
            <person name="Grigoriev I."/>
            <person name="Van Etten J."/>
            <person name="Lomsadze A."/>
            <person name="Borodovsky M."/>
        </authorList>
    </citation>
    <scope>NUCLEOTIDE SEQUENCE [LARGE SCALE GENOMIC DNA]</scope>
    <source>
        <strain evidence="4 5">C-169</strain>
    </source>
</reference>
<keyword evidence="2" id="KW-0472">Membrane</keyword>
<dbReference type="GO" id="GO:0005737">
    <property type="term" value="C:cytoplasm"/>
    <property type="evidence" value="ECO:0007669"/>
    <property type="project" value="UniProtKB-ARBA"/>
</dbReference>
<comment type="caution">
    <text evidence="4">The sequence shown here is derived from an EMBL/GenBank/DDBJ whole genome shotgun (WGS) entry which is preliminary data.</text>
</comment>